<comment type="caution">
    <text evidence="1">The sequence shown here is derived from an EMBL/GenBank/DDBJ whole genome shotgun (WGS) entry which is preliminary data.</text>
</comment>
<dbReference type="RefSeq" id="WP_132939029.1">
    <property type="nucleotide sequence ID" value="NZ_CP119676.1"/>
</dbReference>
<dbReference type="OrthoDB" id="9812088at2"/>
<accession>A0A4R3JAD5</accession>
<dbReference type="Pfam" id="PF07030">
    <property type="entry name" value="Phage_Mu_Gp36"/>
    <property type="match status" value="1"/>
</dbReference>
<evidence type="ECO:0000313" key="1">
    <source>
        <dbReference type="EMBL" id="TCS62582.1"/>
    </source>
</evidence>
<name>A0A4R3JAD5_9PROT</name>
<dbReference type="EMBL" id="SLZW01000005">
    <property type="protein sequence ID" value="TCS62582.1"/>
    <property type="molecule type" value="Genomic_DNA"/>
</dbReference>
<evidence type="ECO:0000313" key="2">
    <source>
        <dbReference type="Proteomes" id="UP000295304"/>
    </source>
</evidence>
<sequence length="141" mass="14615">MTYATAQDMIDRFGAQELIELTDRADPPLGAIDAQVLAGALADADAAIDGYIAVRYDLPLIATPALLVKVACDIARKHLYKDAPLDEVTAAYKDAIALLRDISRGVAELDIAGAEPAADTTGAPAIAGPAAVFNKDSMGGF</sequence>
<organism evidence="1 2">
    <name type="scientific">Varunaivibrio sulfuroxidans</name>
    <dbReference type="NCBI Taxonomy" id="1773489"/>
    <lineage>
        <taxon>Bacteria</taxon>
        <taxon>Pseudomonadati</taxon>
        <taxon>Pseudomonadota</taxon>
        <taxon>Alphaproteobacteria</taxon>
        <taxon>Rhodospirillales</taxon>
        <taxon>Magnetovibrionaceae</taxon>
        <taxon>Varunaivibrio</taxon>
    </lineage>
</organism>
<dbReference type="InterPro" id="IPR009752">
    <property type="entry name" value="Phage_Mu_GpJ"/>
</dbReference>
<gene>
    <name evidence="1" type="ORF">EDD55_105128</name>
</gene>
<keyword evidence="2" id="KW-1185">Reference proteome</keyword>
<proteinExistence type="predicted"/>
<dbReference type="AlphaFoldDB" id="A0A4R3JAD5"/>
<protein>
    <submittedName>
        <fullName evidence="1">Phage gp36-like protein</fullName>
    </submittedName>
</protein>
<dbReference type="Proteomes" id="UP000295304">
    <property type="component" value="Unassembled WGS sequence"/>
</dbReference>
<reference evidence="1 2" key="1">
    <citation type="submission" date="2019-03" db="EMBL/GenBank/DDBJ databases">
        <title>Genomic Encyclopedia of Type Strains, Phase IV (KMG-IV): sequencing the most valuable type-strain genomes for metagenomic binning, comparative biology and taxonomic classification.</title>
        <authorList>
            <person name="Goeker M."/>
        </authorList>
    </citation>
    <scope>NUCLEOTIDE SEQUENCE [LARGE SCALE GENOMIC DNA]</scope>
    <source>
        <strain evidence="1 2">DSM 101688</strain>
    </source>
</reference>